<sequence length="111" mass="11762">MPLTPPCSPLGLSDALKALSTLGCARLVQSLRRAAARRCSMPYSFCVNMEESPRGSGGGGRSLSTESDEDLFDFGGEASETGVGLLKPASGSAHEAEHKVDSRRRPRYSSM</sequence>
<dbReference type="EMBL" id="LTAN01000012">
    <property type="protein sequence ID" value="OBR01987.1"/>
    <property type="molecule type" value="Genomic_DNA"/>
</dbReference>
<feature type="region of interest" description="Disordered" evidence="1">
    <location>
        <begin position="50"/>
        <end position="111"/>
    </location>
</feature>
<protein>
    <submittedName>
        <fullName evidence="2">Uncharacterized protein</fullName>
    </submittedName>
</protein>
<keyword evidence="3" id="KW-1185">Reference proteome</keyword>
<dbReference type="GeneID" id="28873640"/>
<evidence type="ECO:0000313" key="3">
    <source>
        <dbReference type="Proteomes" id="UP000092177"/>
    </source>
</evidence>
<dbReference type="AlphaFoldDB" id="A0A1B7XQF5"/>
<organism evidence="2 3">
    <name type="scientific">Colletotrichum higginsianum (strain IMI 349063)</name>
    <name type="common">Crucifer anthracnose fungus</name>
    <dbReference type="NCBI Taxonomy" id="759273"/>
    <lineage>
        <taxon>Eukaryota</taxon>
        <taxon>Fungi</taxon>
        <taxon>Dikarya</taxon>
        <taxon>Ascomycota</taxon>
        <taxon>Pezizomycotina</taxon>
        <taxon>Sordariomycetes</taxon>
        <taxon>Hypocreomycetidae</taxon>
        <taxon>Glomerellales</taxon>
        <taxon>Glomerellaceae</taxon>
        <taxon>Colletotrichum</taxon>
        <taxon>Colletotrichum destructivum species complex</taxon>
    </lineage>
</organism>
<dbReference type="VEuPathDB" id="FungiDB:CH63R_14559"/>
<name>A0A1B7XQF5_COLHI</name>
<proteinExistence type="predicted"/>
<reference evidence="3" key="1">
    <citation type="journal article" date="2017" name="BMC Genomics">
        <title>Gapless genome assembly of Colletotrichum higginsianum reveals chromosome structure and association of transposable elements with secondary metabolite gene clusters.</title>
        <authorList>
            <person name="Dallery J.-F."/>
            <person name="Lapalu N."/>
            <person name="Zampounis A."/>
            <person name="Pigne S."/>
            <person name="Luyten I."/>
            <person name="Amselem J."/>
            <person name="Wittenberg A.H.J."/>
            <person name="Zhou S."/>
            <person name="de Queiroz M.V."/>
            <person name="Robin G.P."/>
            <person name="Auger A."/>
            <person name="Hainaut M."/>
            <person name="Henrissat B."/>
            <person name="Kim K.-T."/>
            <person name="Lee Y.-H."/>
            <person name="Lespinet O."/>
            <person name="Schwartz D.C."/>
            <person name="Thon M.R."/>
            <person name="O'Connell R.J."/>
        </authorList>
    </citation>
    <scope>NUCLEOTIDE SEQUENCE [LARGE SCALE GENOMIC DNA]</scope>
    <source>
        <strain evidence="3">IMI 349063</strain>
    </source>
</reference>
<dbReference type="Proteomes" id="UP000092177">
    <property type="component" value="Chromosome 12"/>
</dbReference>
<dbReference type="KEGG" id="chig:CH63R_14559"/>
<evidence type="ECO:0000313" key="2">
    <source>
        <dbReference type="EMBL" id="OBR01987.1"/>
    </source>
</evidence>
<gene>
    <name evidence="2" type="ORF">CH63R_14559</name>
</gene>
<dbReference type="RefSeq" id="XP_018150505.1">
    <property type="nucleotide sequence ID" value="XM_018309533.1"/>
</dbReference>
<accession>A0A1B7XQF5</accession>
<evidence type="ECO:0000256" key="1">
    <source>
        <dbReference type="SAM" id="MobiDB-lite"/>
    </source>
</evidence>
<comment type="caution">
    <text evidence="2">The sequence shown here is derived from an EMBL/GenBank/DDBJ whole genome shotgun (WGS) entry which is preliminary data.</text>
</comment>
<feature type="compositionally biased region" description="Basic residues" evidence="1">
    <location>
        <begin position="101"/>
        <end position="111"/>
    </location>
</feature>